<protein>
    <submittedName>
        <fullName evidence="2">Uncharacterized protein</fullName>
    </submittedName>
</protein>
<feature type="compositionally biased region" description="Polar residues" evidence="1">
    <location>
        <begin position="7"/>
        <end position="26"/>
    </location>
</feature>
<feature type="compositionally biased region" description="Acidic residues" evidence="1">
    <location>
        <begin position="89"/>
        <end position="101"/>
    </location>
</feature>
<gene>
    <name evidence="2" type="ORF">BJX68DRAFT_262880</name>
</gene>
<feature type="compositionally biased region" description="Low complexity" evidence="1">
    <location>
        <begin position="111"/>
        <end position="134"/>
    </location>
</feature>
<reference evidence="2 3" key="1">
    <citation type="submission" date="2024-07" db="EMBL/GenBank/DDBJ databases">
        <title>Section-level genome sequencing and comparative genomics of Aspergillus sections Usti and Cavernicolus.</title>
        <authorList>
            <consortium name="Lawrence Berkeley National Laboratory"/>
            <person name="Nybo J.L."/>
            <person name="Vesth T.C."/>
            <person name="Theobald S."/>
            <person name="Frisvad J.C."/>
            <person name="Larsen T.O."/>
            <person name="Kjaerboelling I."/>
            <person name="Rothschild-Mancinelli K."/>
            <person name="Lyhne E.K."/>
            <person name="Kogle M.E."/>
            <person name="Barry K."/>
            <person name="Clum A."/>
            <person name="Na H."/>
            <person name="Ledsgaard L."/>
            <person name="Lin J."/>
            <person name="Lipzen A."/>
            <person name="Kuo A."/>
            <person name="Riley R."/>
            <person name="Mondo S."/>
            <person name="LaButti K."/>
            <person name="Haridas S."/>
            <person name="Pangalinan J."/>
            <person name="Salamov A.A."/>
            <person name="Simmons B.A."/>
            <person name="Magnuson J.K."/>
            <person name="Chen J."/>
            <person name="Drula E."/>
            <person name="Henrissat B."/>
            <person name="Wiebenga A."/>
            <person name="Lubbers R.J."/>
            <person name="Gomes A.C."/>
            <person name="Macurrencykelacurrency M.R."/>
            <person name="Stajich J."/>
            <person name="Grigoriev I.V."/>
            <person name="Mortensen U.H."/>
            <person name="De vries R.P."/>
            <person name="Baker S.E."/>
            <person name="Andersen M.R."/>
        </authorList>
    </citation>
    <scope>NUCLEOTIDE SEQUENCE [LARGE SCALE GENOMIC DNA]</scope>
    <source>
        <strain evidence="2 3">CBS 756.74</strain>
    </source>
</reference>
<dbReference type="GeneID" id="98159716"/>
<comment type="caution">
    <text evidence="2">The sequence shown here is derived from an EMBL/GenBank/DDBJ whole genome shotgun (WGS) entry which is preliminary data.</text>
</comment>
<sequence>MAVNVLPQATTPLARGLSSTAPSTNKRLPPLADRSSLTYKLTNLSKQKLAREATAPDPDIRRCLVHFRLHCRSIEWAQQEAATKITSFEFEDDESEDEEAKEEQQEREEASSPVTITVTPPEPEAVQAQQAEEVSSTTTIPSKEDQTILVHFEVVAPMSDEKKEDAGIVDKGRRCIEKAQNGFWPSPGQCMPVRIAG</sequence>
<organism evidence="2 3">
    <name type="scientific">Aspergillus pseudodeflectus</name>
    <dbReference type="NCBI Taxonomy" id="176178"/>
    <lineage>
        <taxon>Eukaryota</taxon>
        <taxon>Fungi</taxon>
        <taxon>Dikarya</taxon>
        <taxon>Ascomycota</taxon>
        <taxon>Pezizomycotina</taxon>
        <taxon>Eurotiomycetes</taxon>
        <taxon>Eurotiomycetidae</taxon>
        <taxon>Eurotiales</taxon>
        <taxon>Aspergillaceae</taxon>
        <taxon>Aspergillus</taxon>
        <taxon>Aspergillus subgen. Nidulantes</taxon>
    </lineage>
</organism>
<dbReference type="RefSeq" id="XP_070903522.1">
    <property type="nucleotide sequence ID" value="XM_071044552.1"/>
</dbReference>
<keyword evidence="3" id="KW-1185">Reference proteome</keyword>
<evidence type="ECO:0000313" key="2">
    <source>
        <dbReference type="EMBL" id="KAL2858353.1"/>
    </source>
</evidence>
<proteinExistence type="predicted"/>
<name>A0ABR4L1H7_9EURO</name>
<dbReference type="Proteomes" id="UP001610444">
    <property type="component" value="Unassembled WGS sequence"/>
</dbReference>
<accession>A0ABR4L1H7</accession>
<dbReference type="EMBL" id="JBFXLR010000005">
    <property type="protein sequence ID" value="KAL2858353.1"/>
    <property type="molecule type" value="Genomic_DNA"/>
</dbReference>
<evidence type="ECO:0000313" key="3">
    <source>
        <dbReference type="Proteomes" id="UP001610444"/>
    </source>
</evidence>
<feature type="region of interest" description="Disordered" evidence="1">
    <location>
        <begin position="1"/>
        <end position="33"/>
    </location>
</feature>
<evidence type="ECO:0000256" key="1">
    <source>
        <dbReference type="SAM" id="MobiDB-lite"/>
    </source>
</evidence>
<feature type="region of interest" description="Disordered" evidence="1">
    <location>
        <begin position="89"/>
        <end position="143"/>
    </location>
</feature>